<accession>A0A9R1U6L5</accession>
<dbReference type="AlphaFoldDB" id="A0A9R1THK8"/>
<dbReference type="CTD" id="42373"/>
<organism evidence="3 5">
    <name type="scientific">Fopius arisanus</name>
    <dbReference type="NCBI Taxonomy" id="64838"/>
    <lineage>
        <taxon>Eukaryota</taxon>
        <taxon>Metazoa</taxon>
        <taxon>Ecdysozoa</taxon>
        <taxon>Arthropoda</taxon>
        <taxon>Hexapoda</taxon>
        <taxon>Insecta</taxon>
        <taxon>Pterygota</taxon>
        <taxon>Neoptera</taxon>
        <taxon>Endopterygota</taxon>
        <taxon>Hymenoptera</taxon>
        <taxon>Apocrita</taxon>
        <taxon>Ichneumonoidea</taxon>
        <taxon>Braconidae</taxon>
        <taxon>Opiinae</taxon>
        <taxon>Fopius</taxon>
    </lineage>
</organism>
<evidence type="ECO:0000256" key="2">
    <source>
        <dbReference type="SAM" id="Phobius"/>
    </source>
</evidence>
<dbReference type="GeneID" id="105270114"/>
<protein>
    <submittedName>
        <fullName evidence="4 5">Uncharacterized protein Xport-A isoform X2</fullName>
    </submittedName>
</protein>
<feature type="compositionally biased region" description="Basic and acidic residues" evidence="1">
    <location>
        <begin position="7"/>
        <end position="21"/>
    </location>
</feature>
<evidence type="ECO:0000256" key="1">
    <source>
        <dbReference type="SAM" id="MobiDB-lite"/>
    </source>
</evidence>
<evidence type="ECO:0000313" key="3">
    <source>
        <dbReference type="Proteomes" id="UP000694866"/>
    </source>
</evidence>
<accession>A0A9R1THK8</accession>
<keyword evidence="2" id="KW-1133">Transmembrane helix</keyword>
<keyword evidence="2" id="KW-0472">Membrane</keyword>
<evidence type="ECO:0000313" key="5">
    <source>
        <dbReference type="RefSeq" id="XP_011309133.1"/>
    </source>
</evidence>
<reference evidence="4 5" key="1">
    <citation type="submission" date="2025-04" db="UniProtKB">
        <authorList>
            <consortium name="RefSeq"/>
        </authorList>
    </citation>
    <scope>IDENTIFICATION</scope>
    <source>
        <strain evidence="4 5">USDA-PBARC FA_bdor</strain>
        <tissue evidence="4 5">Whole organism</tissue>
    </source>
</reference>
<evidence type="ECO:0000313" key="4">
    <source>
        <dbReference type="RefSeq" id="XP_011309132.1"/>
    </source>
</evidence>
<dbReference type="RefSeq" id="XP_011309133.1">
    <property type="nucleotide sequence ID" value="XM_011310831.1"/>
</dbReference>
<feature type="region of interest" description="Disordered" evidence="1">
    <location>
        <begin position="1"/>
        <end position="30"/>
    </location>
</feature>
<dbReference type="Proteomes" id="UP000694866">
    <property type="component" value="Unplaced"/>
</dbReference>
<name>A0A9R1THK8_9HYME</name>
<keyword evidence="3" id="KW-1185">Reference proteome</keyword>
<dbReference type="RefSeq" id="XP_011309132.1">
    <property type="nucleotide sequence ID" value="XM_011310830.1"/>
</dbReference>
<proteinExistence type="predicted"/>
<keyword evidence="2" id="KW-0812">Transmembrane</keyword>
<gene>
    <name evidence="4 5" type="primary">Xport-A</name>
</gene>
<dbReference type="OrthoDB" id="8192535at2759"/>
<sequence>MKKKGRQDKQELETKEKKVDDVNDDDEHNQGFSDWLRSVDGIEMMRLFVIANSLLVFITIAWPNMQQTYTIIKEYIMGEDDE</sequence>
<feature type="transmembrane region" description="Helical" evidence="2">
    <location>
        <begin position="47"/>
        <end position="65"/>
    </location>
</feature>